<sequence>MHAKTNAKESRETRQANALLYMFRARREHAKDSINDAQLSTRRNAEMNNATALKKAAHWRVKNTKTRMDKRLRVTKWGGAFRPRREYAGLRLDRLRRVCDIAMTRSGSARKQDREE</sequence>
<keyword evidence="2" id="KW-1185">Reference proteome</keyword>
<evidence type="ECO:0000313" key="1">
    <source>
        <dbReference type="EMBL" id="GAT50425.1"/>
    </source>
</evidence>
<organism evidence="1 2">
    <name type="scientific">Mycena chlorophos</name>
    <name type="common">Agaric fungus</name>
    <name type="synonym">Agaricus chlorophos</name>
    <dbReference type="NCBI Taxonomy" id="658473"/>
    <lineage>
        <taxon>Eukaryota</taxon>
        <taxon>Fungi</taxon>
        <taxon>Dikarya</taxon>
        <taxon>Basidiomycota</taxon>
        <taxon>Agaricomycotina</taxon>
        <taxon>Agaricomycetes</taxon>
        <taxon>Agaricomycetidae</taxon>
        <taxon>Agaricales</taxon>
        <taxon>Marasmiineae</taxon>
        <taxon>Mycenaceae</taxon>
        <taxon>Mycena</taxon>
    </lineage>
</organism>
<name>A0ABQ0LH41_MYCCL</name>
<reference evidence="1" key="1">
    <citation type="submission" date="2014-09" db="EMBL/GenBank/DDBJ databases">
        <title>Genome sequence of the luminous mushroom Mycena chlorophos for searching fungal bioluminescence genes.</title>
        <authorList>
            <person name="Tanaka Y."/>
            <person name="Kasuga D."/>
            <person name="Oba Y."/>
            <person name="Hase S."/>
            <person name="Sato K."/>
            <person name="Oba Y."/>
            <person name="Sakakibara Y."/>
        </authorList>
    </citation>
    <scope>NUCLEOTIDE SEQUENCE</scope>
</reference>
<dbReference type="EMBL" id="DF846472">
    <property type="protein sequence ID" value="GAT50425.1"/>
    <property type="molecule type" value="Genomic_DNA"/>
</dbReference>
<protein>
    <submittedName>
        <fullName evidence="1">Uncharacterized protein</fullName>
    </submittedName>
</protein>
<accession>A0ABQ0LH41</accession>
<proteinExistence type="predicted"/>
<dbReference type="Proteomes" id="UP000815677">
    <property type="component" value="Unassembled WGS sequence"/>
</dbReference>
<evidence type="ECO:0000313" key="2">
    <source>
        <dbReference type="Proteomes" id="UP000815677"/>
    </source>
</evidence>
<gene>
    <name evidence="1" type="ORF">MCHLO_07668</name>
</gene>